<reference evidence="2" key="1">
    <citation type="journal article" date="2023" name="G3 (Bethesda)">
        <title>Genome assembly and association tests identify interacting loci associated with vigor, precocity, and sex in interspecific pistachio rootstocks.</title>
        <authorList>
            <person name="Palmer W."/>
            <person name="Jacygrad E."/>
            <person name="Sagayaradj S."/>
            <person name="Cavanaugh K."/>
            <person name="Han R."/>
            <person name="Bertier L."/>
            <person name="Beede B."/>
            <person name="Kafkas S."/>
            <person name="Golino D."/>
            <person name="Preece J."/>
            <person name="Michelmore R."/>
        </authorList>
    </citation>
    <scope>NUCLEOTIDE SEQUENCE [LARGE SCALE GENOMIC DNA]</scope>
</reference>
<evidence type="ECO:0000313" key="2">
    <source>
        <dbReference type="Proteomes" id="UP001163603"/>
    </source>
</evidence>
<gene>
    <name evidence="1" type="ORF">Pint_09475</name>
</gene>
<comment type="caution">
    <text evidence="1">The sequence shown here is derived from an EMBL/GenBank/DDBJ whole genome shotgun (WGS) entry which is preliminary data.</text>
</comment>
<accession>A0ACC0XHT6</accession>
<evidence type="ECO:0000313" key="1">
    <source>
        <dbReference type="EMBL" id="KAJ0016696.1"/>
    </source>
</evidence>
<proteinExistence type="predicted"/>
<dbReference type="EMBL" id="CM047747">
    <property type="protein sequence ID" value="KAJ0016696.1"/>
    <property type="molecule type" value="Genomic_DNA"/>
</dbReference>
<keyword evidence="2" id="KW-1185">Reference proteome</keyword>
<name>A0ACC0XHT6_9ROSI</name>
<sequence>MSNVCPDDRDIESQQTFLVIANDRPRDNWRWIFLVLHARQSLISRAYKTKRRSPGAGNAAVSSSTSSYGVINTCREGNANSEITEIVEELPTSPEVSVDLLRNDPIVSNERLQHANIAQIVKTEDLAALHRFGGVQGIAEALDTDLENGIPGKPTSSYELMEAIKRIISRPSGKVSILTTLLTLVVGIVEGVPFVITLAIFYWNKKALSYKAFAQKKFGLVKISSMKIR</sequence>
<organism evidence="1 2">
    <name type="scientific">Pistacia integerrima</name>
    <dbReference type="NCBI Taxonomy" id="434235"/>
    <lineage>
        <taxon>Eukaryota</taxon>
        <taxon>Viridiplantae</taxon>
        <taxon>Streptophyta</taxon>
        <taxon>Embryophyta</taxon>
        <taxon>Tracheophyta</taxon>
        <taxon>Spermatophyta</taxon>
        <taxon>Magnoliopsida</taxon>
        <taxon>eudicotyledons</taxon>
        <taxon>Gunneridae</taxon>
        <taxon>Pentapetalae</taxon>
        <taxon>rosids</taxon>
        <taxon>malvids</taxon>
        <taxon>Sapindales</taxon>
        <taxon>Anacardiaceae</taxon>
        <taxon>Pistacia</taxon>
    </lineage>
</organism>
<protein>
    <submittedName>
        <fullName evidence="1">Uncharacterized protein</fullName>
    </submittedName>
</protein>
<dbReference type="Proteomes" id="UP001163603">
    <property type="component" value="Chromosome 12"/>
</dbReference>